<sequence length="184" mass="21305">MSQELKELLRSVLQEELKPVHDRLERLEGTVGHIRQDVSQLQKEVTQLQEGQRTLETTVSQIQKDVAQLQEGQKALQRDVAQLQEGQRTLETTVSQIQKDITQLQQGQQKLENEMAGMKQTQERILEELRVSKHNQALILNDVTSIRKSVDVTVSYLQRRSDVMFDKLIDHEKEILNLKSKMPN</sequence>
<dbReference type="Gene3D" id="1.20.5.170">
    <property type="match status" value="1"/>
</dbReference>
<organism evidence="1 2">
    <name type="scientific">Geobacillus thermoleovorans</name>
    <name type="common">Bacillus thermoleovorans</name>
    <dbReference type="NCBI Taxonomy" id="33941"/>
    <lineage>
        <taxon>Bacteria</taxon>
        <taxon>Bacillati</taxon>
        <taxon>Bacillota</taxon>
        <taxon>Bacilli</taxon>
        <taxon>Bacillales</taxon>
        <taxon>Anoxybacillaceae</taxon>
        <taxon>Geobacillus</taxon>
        <taxon>Geobacillus thermoleovorans group</taxon>
    </lineage>
</organism>
<dbReference type="Proteomes" id="UP000246996">
    <property type="component" value="Chromosome"/>
</dbReference>
<protein>
    <submittedName>
        <fullName evidence="1">Uncharacterized protein</fullName>
    </submittedName>
</protein>
<gene>
    <name evidence="1" type="ORF">C1N76_08470</name>
</gene>
<evidence type="ECO:0000313" key="1">
    <source>
        <dbReference type="EMBL" id="AWO74549.1"/>
    </source>
</evidence>
<evidence type="ECO:0000313" key="2">
    <source>
        <dbReference type="Proteomes" id="UP000246996"/>
    </source>
</evidence>
<dbReference type="AlphaFoldDB" id="A0A2Z3NA45"/>
<reference evidence="2" key="1">
    <citation type="submission" date="2018-02" db="EMBL/GenBank/DDBJ databases">
        <title>The complete genome of bacterial strain SGAirxxxx.</title>
        <authorList>
            <person name="Schuster S.C."/>
        </authorList>
    </citation>
    <scope>NUCLEOTIDE SEQUENCE [LARGE SCALE GENOMIC DNA]</scope>
    <source>
        <strain evidence="2">SGAir0734</strain>
    </source>
</reference>
<dbReference type="EMBL" id="CP027303">
    <property type="protein sequence ID" value="AWO74549.1"/>
    <property type="molecule type" value="Genomic_DNA"/>
</dbReference>
<dbReference type="RefSeq" id="WP_014196929.1">
    <property type="nucleotide sequence ID" value="NZ_CP027303.2"/>
</dbReference>
<proteinExistence type="predicted"/>
<accession>A0A2Z3NA45</accession>
<name>A0A2Z3NA45_GEOTH</name>